<reference evidence="2 3" key="1">
    <citation type="journal article" date="2013" name="ISME J.">
        <title>By their genes ye shall know them: genomic signatures of predatory bacteria.</title>
        <authorList>
            <person name="Pasternak Z."/>
            <person name="Pietrokovski S."/>
            <person name="Rotem O."/>
            <person name="Gophna U."/>
            <person name="Lurie-Weinberger M.N."/>
            <person name="Jurkevitch E."/>
        </authorList>
    </citation>
    <scope>NUCLEOTIDE SEQUENCE [LARGE SCALE GENOMIC DNA]</scope>
    <source>
        <strain evidence="2 3">JSS</strain>
    </source>
</reference>
<dbReference type="STRING" id="1184267.A11Q_1011"/>
<dbReference type="PANTHER" id="PTHR21600:SF52">
    <property type="entry name" value="PSEUDOURIDINE SYNTHASE RSUA_RLUA-LIKE DOMAIN-CONTAINING PROTEIN"/>
    <property type="match status" value="1"/>
</dbReference>
<dbReference type="CDD" id="cd02869">
    <property type="entry name" value="PseudoU_synth_RluA_like"/>
    <property type="match status" value="1"/>
</dbReference>
<organism evidence="2 3">
    <name type="scientific">Pseudobdellovibrio exovorus JSS</name>
    <dbReference type="NCBI Taxonomy" id="1184267"/>
    <lineage>
        <taxon>Bacteria</taxon>
        <taxon>Pseudomonadati</taxon>
        <taxon>Bdellovibrionota</taxon>
        <taxon>Bdellovibrionia</taxon>
        <taxon>Bdellovibrionales</taxon>
        <taxon>Pseudobdellovibrionaceae</taxon>
        <taxon>Pseudobdellovibrio</taxon>
    </lineage>
</organism>
<dbReference type="Gene3D" id="3.30.2350.10">
    <property type="entry name" value="Pseudouridine synthase"/>
    <property type="match status" value="1"/>
</dbReference>
<sequence>MSQNEGTSVSSQGFEYGVKHFYNPKSGSITEIMFDLLNLEAEEAHSLLKLGAVYVNNIRQEQNEVIAENSLFRVHTKPRRYNCNYNWRSLVIYENTDLVVLNKPSGIPSHPSVDNKIENALSQLSFDLGIPLFITHRLDTLTEGLIVYAKNNNFVKSFNIQLQERNIEKKYVAIVESKRSLPARLLHYMIPSPRAPKKLSDSVVENAALCELEILDQKSISSELTWVKINLLTGRTHQIRAQMSHSEAPVLGDHLYGGQHPYKPNAIALRACELQFNWGIQRLRFNLNEDFDIPQKPF</sequence>
<dbReference type="GO" id="GO:0009982">
    <property type="term" value="F:pseudouridine synthase activity"/>
    <property type="evidence" value="ECO:0007669"/>
    <property type="project" value="InterPro"/>
</dbReference>
<dbReference type="HOGENOM" id="CLU_016902_4_4_7"/>
<keyword evidence="3" id="KW-1185">Reference proteome</keyword>
<dbReference type="PATRIC" id="fig|1184267.3.peg.1025"/>
<dbReference type="SUPFAM" id="SSF55120">
    <property type="entry name" value="Pseudouridine synthase"/>
    <property type="match status" value="1"/>
</dbReference>
<dbReference type="GO" id="GO:0003723">
    <property type="term" value="F:RNA binding"/>
    <property type="evidence" value="ECO:0007669"/>
    <property type="project" value="InterPro"/>
</dbReference>
<name>M4V753_9BACT</name>
<evidence type="ECO:0000313" key="2">
    <source>
        <dbReference type="EMBL" id="AGH95227.1"/>
    </source>
</evidence>
<evidence type="ECO:0000313" key="3">
    <source>
        <dbReference type="Proteomes" id="UP000012040"/>
    </source>
</evidence>
<dbReference type="GO" id="GO:0140098">
    <property type="term" value="F:catalytic activity, acting on RNA"/>
    <property type="evidence" value="ECO:0007669"/>
    <property type="project" value="UniProtKB-ARBA"/>
</dbReference>
<dbReference type="KEGG" id="bex:A11Q_1011"/>
<dbReference type="PANTHER" id="PTHR21600">
    <property type="entry name" value="MITOCHONDRIAL RNA PSEUDOURIDINE SYNTHASE"/>
    <property type="match status" value="1"/>
</dbReference>
<accession>M4V753</accession>
<proteinExistence type="predicted"/>
<dbReference type="RefSeq" id="WP_015469717.1">
    <property type="nucleotide sequence ID" value="NC_020813.1"/>
</dbReference>
<dbReference type="Proteomes" id="UP000012040">
    <property type="component" value="Chromosome"/>
</dbReference>
<dbReference type="EMBL" id="CP003537">
    <property type="protein sequence ID" value="AGH95227.1"/>
    <property type="molecule type" value="Genomic_DNA"/>
</dbReference>
<dbReference type="InterPro" id="IPR020103">
    <property type="entry name" value="PsdUridine_synth_cat_dom_sf"/>
</dbReference>
<gene>
    <name evidence="2" type="ORF">A11Q_1011</name>
</gene>
<protein>
    <submittedName>
        <fullName evidence="2">Putative RNA pseudouridylate synthase</fullName>
    </submittedName>
</protein>
<feature type="domain" description="Pseudouridine synthase RsuA/RluA-like" evidence="1">
    <location>
        <begin position="97"/>
        <end position="245"/>
    </location>
</feature>
<dbReference type="AlphaFoldDB" id="M4V753"/>
<dbReference type="InterPro" id="IPR006145">
    <property type="entry name" value="PsdUridine_synth_RsuA/RluA"/>
</dbReference>
<dbReference type="Pfam" id="PF00849">
    <property type="entry name" value="PseudoU_synth_2"/>
    <property type="match status" value="1"/>
</dbReference>
<dbReference type="InterPro" id="IPR050188">
    <property type="entry name" value="RluA_PseudoU_synthase"/>
</dbReference>
<dbReference type="GO" id="GO:0000455">
    <property type="term" value="P:enzyme-directed rRNA pseudouridine synthesis"/>
    <property type="evidence" value="ECO:0007669"/>
    <property type="project" value="TreeGrafter"/>
</dbReference>
<evidence type="ECO:0000259" key="1">
    <source>
        <dbReference type="Pfam" id="PF00849"/>
    </source>
</evidence>
<dbReference type="eggNOG" id="COG0564">
    <property type="taxonomic scope" value="Bacteria"/>
</dbReference>